<dbReference type="InterPro" id="IPR028994">
    <property type="entry name" value="Integrin_alpha_N"/>
</dbReference>
<dbReference type="Proteomes" id="UP000023541">
    <property type="component" value="Unassembled WGS sequence"/>
</dbReference>
<proteinExistence type="predicted"/>
<feature type="transmembrane region" description="Helical" evidence="1">
    <location>
        <begin position="21"/>
        <end position="39"/>
    </location>
</feature>
<organism evidence="2 3">
    <name type="scientific">Aquimarina atlantica</name>
    <dbReference type="NCBI Taxonomy" id="1317122"/>
    <lineage>
        <taxon>Bacteria</taxon>
        <taxon>Pseudomonadati</taxon>
        <taxon>Bacteroidota</taxon>
        <taxon>Flavobacteriia</taxon>
        <taxon>Flavobacteriales</taxon>
        <taxon>Flavobacteriaceae</taxon>
        <taxon>Aquimarina</taxon>
    </lineage>
</organism>
<keyword evidence="1" id="KW-0812">Transmembrane</keyword>
<evidence type="ECO:0000313" key="2">
    <source>
        <dbReference type="EMBL" id="EZH75260.1"/>
    </source>
</evidence>
<gene>
    <name evidence="2" type="ORF">ATO12_00350</name>
</gene>
<dbReference type="eggNOG" id="ENOG502ZSHM">
    <property type="taxonomic scope" value="Bacteria"/>
</dbReference>
<comment type="caution">
    <text evidence="2">The sequence shown here is derived from an EMBL/GenBank/DDBJ whole genome shotgun (WGS) entry which is preliminary data.</text>
</comment>
<dbReference type="STRING" id="1317122.ATO12_00350"/>
<evidence type="ECO:0000256" key="1">
    <source>
        <dbReference type="SAM" id="Phobius"/>
    </source>
</evidence>
<keyword evidence="1" id="KW-0472">Membrane</keyword>
<reference evidence="2 3" key="1">
    <citation type="submission" date="2014-04" db="EMBL/GenBank/DDBJ databases">
        <title>Aquimarina sp. 22II-S11-z7 Genome Sequencing.</title>
        <authorList>
            <person name="Lai Q."/>
        </authorList>
    </citation>
    <scope>NUCLEOTIDE SEQUENCE [LARGE SCALE GENOMIC DNA]</scope>
    <source>
        <strain evidence="2 3">22II-S11-z7</strain>
    </source>
</reference>
<dbReference type="AlphaFoldDB" id="A0A023BZ41"/>
<accession>A0A023BZ41</accession>
<sequence length="267" mass="31853">MKVIKHLFIWSVVTNYKMRTISTVLFILTTYLTFGQYPFEKYPSPTYLEYKDWKLYDWTTKKQSINSTLKIDQFFDNKDALTIQLTSFTSNGDNPSVIRVFRNKTQVQKITEQMFFSSLNIGHEPIRVVDINGDGLKDLKIIVPYMGNGIAELNVRVIYLFQTKDQKFIKISFTDMMDGNRVERDFDGNGNFEIITMNLTGYERHNYWVFNIFEYNESQLKCFNNKENYPIMIQFLNRDNYEITDKIDREKMKEFAIQLPDDYDRKE</sequence>
<keyword evidence="1" id="KW-1133">Transmembrane helix</keyword>
<evidence type="ECO:0000313" key="3">
    <source>
        <dbReference type="Proteomes" id="UP000023541"/>
    </source>
</evidence>
<keyword evidence="3" id="KW-1185">Reference proteome</keyword>
<name>A0A023BZ41_9FLAO</name>
<dbReference type="SUPFAM" id="SSF69318">
    <property type="entry name" value="Integrin alpha N-terminal domain"/>
    <property type="match status" value="1"/>
</dbReference>
<dbReference type="EMBL" id="AQRA01000001">
    <property type="protein sequence ID" value="EZH75260.1"/>
    <property type="molecule type" value="Genomic_DNA"/>
</dbReference>
<protein>
    <submittedName>
        <fullName evidence="2">Uncharacterized protein</fullName>
    </submittedName>
</protein>